<reference evidence="1 2" key="1">
    <citation type="submission" date="2020-07" db="EMBL/GenBank/DDBJ databases">
        <title>Sequencing the genomes of 1000 actinobacteria strains.</title>
        <authorList>
            <person name="Klenk H.-P."/>
        </authorList>
    </citation>
    <scope>NUCLEOTIDE SEQUENCE [LARGE SCALE GENOMIC DNA]</scope>
    <source>
        <strain evidence="1 2">DSM 40398</strain>
    </source>
</reference>
<dbReference type="SUPFAM" id="SSF52980">
    <property type="entry name" value="Restriction endonuclease-like"/>
    <property type="match status" value="1"/>
</dbReference>
<gene>
    <name evidence="1" type="ORF">BJY14_001073</name>
</gene>
<dbReference type="AlphaFoldDB" id="A0A7Y9EC85"/>
<accession>A0A7Y9EC85</accession>
<dbReference type="Proteomes" id="UP000529783">
    <property type="component" value="Unassembled WGS sequence"/>
</dbReference>
<evidence type="ECO:0008006" key="3">
    <source>
        <dbReference type="Google" id="ProtNLM"/>
    </source>
</evidence>
<organism evidence="1 2">
    <name type="scientific">Actinomadura luteofluorescens</name>
    <dbReference type="NCBI Taxonomy" id="46163"/>
    <lineage>
        <taxon>Bacteria</taxon>
        <taxon>Bacillati</taxon>
        <taxon>Actinomycetota</taxon>
        <taxon>Actinomycetes</taxon>
        <taxon>Streptosporangiales</taxon>
        <taxon>Thermomonosporaceae</taxon>
        <taxon>Actinomadura</taxon>
    </lineage>
</organism>
<proteinExistence type="predicted"/>
<protein>
    <recommendedName>
        <fullName evidence="3">DUF559 domain-containing protein</fullName>
    </recommendedName>
</protein>
<comment type="caution">
    <text evidence="1">The sequence shown here is derived from an EMBL/GenBank/DDBJ whole genome shotgun (WGS) entry which is preliminary data.</text>
</comment>
<dbReference type="Gene3D" id="3.40.960.10">
    <property type="entry name" value="VSR Endonuclease"/>
    <property type="match status" value="1"/>
</dbReference>
<dbReference type="RefSeq" id="WP_179842579.1">
    <property type="nucleotide sequence ID" value="NZ_JACCBA010000001.1"/>
</dbReference>
<keyword evidence="2" id="KW-1185">Reference proteome</keyword>
<name>A0A7Y9EC85_9ACTN</name>
<evidence type="ECO:0000313" key="1">
    <source>
        <dbReference type="EMBL" id="NYD45090.1"/>
    </source>
</evidence>
<evidence type="ECO:0000313" key="2">
    <source>
        <dbReference type="Proteomes" id="UP000529783"/>
    </source>
</evidence>
<dbReference type="InterPro" id="IPR011335">
    <property type="entry name" value="Restrct_endonuc-II-like"/>
</dbReference>
<dbReference type="EMBL" id="JACCBA010000001">
    <property type="protein sequence ID" value="NYD45090.1"/>
    <property type="molecule type" value="Genomic_DNA"/>
</dbReference>
<sequence length="303" mass="33876">MDGFTLTWKRTGAHSIIPIGPDAYFVPVKGAGLAARAAALSSLLPPEVVIARRTAAWIWGLDVLPPGVNELDWDVELIAPRTSETPPAPSPITPDSVELPPEHVVKESDVRLTCPARTALDCARWLPRYEAVAALDQFLRRDVDVAELTAMARRLRGYRGNKRLRQRLRLGDRGAASPGESWVRVAVVDTGFPLPETQIPVQGPQGHSLYIDLGYREFRVGLEYDGERHHTGREARNHDARRRDWLAKEMGWDVIPVTKNFLTRPAPYLGALLTALLQRGWQPDNATMEHIAARLARLERRPH</sequence>